<dbReference type="Proteomes" id="UP001596037">
    <property type="component" value="Unassembled WGS sequence"/>
</dbReference>
<dbReference type="PANTHER" id="PTHR33446:SF2">
    <property type="entry name" value="PROTEIN TONB"/>
    <property type="match status" value="1"/>
</dbReference>
<keyword evidence="9" id="KW-0472">Membrane</keyword>
<dbReference type="InterPro" id="IPR037682">
    <property type="entry name" value="TonB_C"/>
</dbReference>
<evidence type="ECO:0000256" key="2">
    <source>
        <dbReference type="ARBA" id="ARBA00006555"/>
    </source>
</evidence>
<feature type="chain" id="PRO_5047421747" evidence="10">
    <location>
        <begin position="20"/>
        <end position="136"/>
    </location>
</feature>
<comment type="caution">
    <text evidence="12">The sequence shown here is derived from an EMBL/GenBank/DDBJ whole genome shotgun (WGS) entry which is preliminary data.</text>
</comment>
<evidence type="ECO:0000256" key="6">
    <source>
        <dbReference type="ARBA" id="ARBA00022692"/>
    </source>
</evidence>
<keyword evidence="8" id="KW-1133">Transmembrane helix</keyword>
<dbReference type="Gene3D" id="3.30.1150.10">
    <property type="match status" value="1"/>
</dbReference>
<organism evidence="12 13">
    <name type="scientific">Caenimonas terrae</name>
    <dbReference type="NCBI Taxonomy" id="696074"/>
    <lineage>
        <taxon>Bacteria</taxon>
        <taxon>Pseudomonadati</taxon>
        <taxon>Pseudomonadota</taxon>
        <taxon>Betaproteobacteria</taxon>
        <taxon>Burkholderiales</taxon>
        <taxon>Comamonadaceae</taxon>
        <taxon>Caenimonas</taxon>
    </lineage>
</organism>
<evidence type="ECO:0000256" key="9">
    <source>
        <dbReference type="ARBA" id="ARBA00023136"/>
    </source>
</evidence>
<dbReference type="NCBIfam" id="TIGR01352">
    <property type="entry name" value="tonB_Cterm"/>
    <property type="match status" value="1"/>
</dbReference>
<name>A0ABW0NF67_9BURK</name>
<dbReference type="RefSeq" id="WP_376850686.1">
    <property type="nucleotide sequence ID" value="NZ_JBHSMF010000009.1"/>
</dbReference>
<evidence type="ECO:0000256" key="8">
    <source>
        <dbReference type="ARBA" id="ARBA00022989"/>
    </source>
</evidence>
<dbReference type="InterPro" id="IPR006260">
    <property type="entry name" value="TonB/TolA_C"/>
</dbReference>
<sequence length="136" mass="13847">MSRLQTALLLLALAGHAAAQEPASPAIPAASQAPAPAGASGARRVASSPLGACFGRQPAYPARALRNDEQGASLVGFTVSPTGHIEDPGLLRSSGHGLLDQAALAHLNKCIASVTTQPDAALPPGRYALPMVWRIQ</sequence>
<dbReference type="SUPFAM" id="SSF74653">
    <property type="entry name" value="TolA/TonB C-terminal domain"/>
    <property type="match status" value="1"/>
</dbReference>
<evidence type="ECO:0000313" key="12">
    <source>
        <dbReference type="EMBL" id="MFC5498596.1"/>
    </source>
</evidence>
<dbReference type="PROSITE" id="PS52015">
    <property type="entry name" value="TONB_CTD"/>
    <property type="match status" value="1"/>
</dbReference>
<dbReference type="InterPro" id="IPR051045">
    <property type="entry name" value="TonB-dependent_transducer"/>
</dbReference>
<gene>
    <name evidence="12" type="ORF">ACFPOE_13700</name>
</gene>
<keyword evidence="5" id="KW-0997">Cell inner membrane</keyword>
<dbReference type="EMBL" id="JBHSMF010000009">
    <property type="protein sequence ID" value="MFC5498596.1"/>
    <property type="molecule type" value="Genomic_DNA"/>
</dbReference>
<evidence type="ECO:0000256" key="7">
    <source>
        <dbReference type="ARBA" id="ARBA00022927"/>
    </source>
</evidence>
<keyword evidence="13" id="KW-1185">Reference proteome</keyword>
<evidence type="ECO:0000256" key="4">
    <source>
        <dbReference type="ARBA" id="ARBA00022475"/>
    </source>
</evidence>
<dbReference type="PANTHER" id="PTHR33446">
    <property type="entry name" value="PROTEIN TONB-RELATED"/>
    <property type="match status" value="1"/>
</dbReference>
<evidence type="ECO:0000256" key="3">
    <source>
        <dbReference type="ARBA" id="ARBA00022448"/>
    </source>
</evidence>
<keyword evidence="7" id="KW-0653">Protein transport</keyword>
<keyword evidence="10" id="KW-0732">Signal</keyword>
<protein>
    <submittedName>
        <fullName evidence="12">Energy transducer TonB</fullName>
    </submittedName>
</protein>
<evidence type="ECO:0000259" key="11">
    <source>
        <dbReference type="PROSITE" id="PS52015"/>
    </source>
</evidence>
<feature type="signal peptide" evidence="10">
    <location>
        <begin position="1"/>
        <end position="19"/>
    </location>
</feature>
<keyword evidence="3" id="KW-0813">Transport</keyword>
<evidence type="ECO:0000256" key="1">
    <source>
        <dbReference type="ARBA" id="ARBA00004383"/>
    </source>
</evidence>
<comment type="subcellular location">
    <subcellularLocation>
        <location evidence="1">Cell inner membrane</location>
        <topology evidence="1">Single-pass membrane protein</topology>
        <orientation evidence="1">Periplasmic side</orientation>
    </subcellularLocation>
</comment>
<feature type="domain" description="TonB C-terminal" evidence="11">
    <location>
        <begin position="45"/>
        <end position="136"/>
    </location>
</feature>
<evidence type="ECO:0000313" key="13">
    <source>
        <dbReference type="Proteomes" id="UP001596037"/>
    </source>
</evidence>
<evidence type="ECO:0000256" key="10">
    <source>
        <dbReference type="SAM" id="SignalP"/>
    </source>
</evidence>
<comment type="similarity">
    <text evidence="2">Belongs to the TonB family.</text>
</comment>
<reference evidence="13" key="1">
    <citation type="journal article" date="2019" name="Int. J. Syst. Evol. Microbiol.">
        <title>The Global Catalogue of Microorganisms (GCM) 10K type strain sequencing project: providing services to taxonomists for standard genome sequencing and annotation.</title>
        <authorList>
            <consortium name="The Broad Institute Genomics Platform"/>
            <consortium name="The Broad Institute Genome Sequencing Center for Infectious Disease"/>
            <person name="Wu L."/>
            <person name="Ma J."/>
        </authorList>
    </citation>
    <scope>NUCLEOTIDE SEQUENCE [LARGE SCALE GENOMIC DNA]</scope>
    <source>
        <strain evidence="13">CCUG 57401</strain>
    </source>
</reference>
<keyword evidence="4" id="KW-1003">Cell membrane</keyword>
<accession>A0ABW0NF67</accession>
<dbReference type="Pfam" id="PF03544">
    <property type="entry name" value="TonB_C"/>
    <property type="match status" value="1"/>
</dbReference>
<proteinExistence type="inferred from homology"/>
<evidence type="ECO:0000256" key="5">
    <source>
        <dbReference type="ARBA" id="ARBA00022519"/>
    </source>
</evidence>
<keyword evidence="6" id="KW-0812">Transmembrane</keyword>